<dbReference type="Pfam" id="PF13561">
    <property type="entry name" value="adh_short_C2"/>
    <property type="match status" value="1"/>
</dbReference>
<dbReference type="SUPFAM" id="SSF51735">
    <property type="entry name" value="NAD(P)-binding Rossmann-fold domains"/>
    <property type="match status" value="1"/>
</dbReference>
<dbReference type="InterPro" id="IPR020904">
    <property type="entry name" value="Sc_DH/Rdtase_CS"/>
</dbReference>
<dbReference type="PRINTS" id="PR00081">
    <property type="entry name" value="GDHRDH"/>
</dbReference>
<dbReference type="InterPro" id="IPR002347">
    <property type="entry name" value="SDR_fam"/>
</dbReference>
<accession>A0ABT8ZMQ6</accession>
<dbReference type="Proteomes" id="UP001176471">
    <property type="component" value="Unassembled WGS sequence"/>
</dbReference>
<evidence type="ECO:0000313" key="2">
    <source>
        <dbReference type="EMBL" id="MDO7835462.1"/>
    </source>
</evidence>
<proteinExistence type="inferred from homology"/>
<dbReference type="PRINTS" id="PR00080">
    <property type="entry name" value="SDRFAMILY"/>
</dbReference>
<evidence type="ECO:0000256" key="1">
    <source>
        <dbReference type="ARBA" id="ARBA00006484"/>
    </source>
</evidence>
<sequence length="278" mass="29195">MLSGRIALVTGAGRMRGIGRAAALRLAADGAAVVISEAPRDPASFPDDEKAVGWRGAASIADEIRTAGGRAMAITCDVTQADQVTAMFDQARREIGVPDAIVNNAGTAGGAGSSPIIDLDDSLWQRTLDINLNGTYYVSKAAARAMREAEKGGAIVNLSSLAGRTGMAGYGAYCASKFAVIGFTQQLAQELVRIGIRVNCVCPGSVDTDMMDGTFQRTADQSGRVNFDQVKKNVARGVPMRRQGRPDEQAAMIAFLLSEEASYITGQTINVDGGVRMD</sequence>
<protein>
    <submittedName>
        <fullName evidence="2">SDR family NAD(P)-dependent oxidoreductase</fullName>
    </submittedName>
</protein>
<evidence type="ECO:0000313" key="3">
    <source>
        <dbReference type="Proteomes" id="UP001176471"/>
    </source>
</evidence>
<dbReference type="Gene3D" id="3.40.50.720">
    <property type="entry name" value="NAD(P)-binding Rossmann-like Domain"/>
    <property type="match status" value="1"/>
</dbReference>
<dbReference type="RefSeq" id="WP_304535892.1">
    <property type="nucleotide sequence ID" value="NZ_JAUQOM010000004.1"/>
</dbReference>
<dbReference type="InterPro" id="IPR036291">
    <property type="entry name" value="NAD(P)-bd_dom_sf"/>
</dbReference>
<reference evidence="2" key="1">
    <citation type="submission" date="2023-07" db="EMBL/GenBank/DDBJ databases">
        <title>Bacterial whole genome sequence for Sphingobium sp. HBC34.</title>
        <authorList>
            <person name="Le V."/>
            <person name="Ko S.-R."/>
            <person name="Ahn C.-Y."/>
            <person name="Oh H.-M."/>
        </authorList>
    </citation>
    <scope>NUCLEOTIDE SEQUENCE</scope>
    <source>
        <strain evidence="2">HBC34</strain>
    </source>
</reference>
<comment type="caution">
    <text evidence="2">The sequence shown here is derived from an EMBL/GenBank/DDBJ whole genome shotgun (WGS) entry which is preliminary data.</text>
</comment>
<comment type="similarity">
    <text evidence="1">Belongs to the short-chain dehydrogenases/reductases (SDR) family.</text>
</comment>
<gene>
    <name evidence="2" type="ORF">Q4610_10460</name>
</gene>
<dbReference type="PROSITE" id="PS00061">
    <property type="entry name" value="ADH_SHORT"/>
    <property type="match status" value="1"/>
</dbReference>
<dbReference type="PANTHER" id="PTHR42760">
    <property type="entry name" value="SHORT-CHAIN DEHYDROGENASES/REDUCTASES FAMILY MEMBER"/>
    <property type="match status" value="1"/>
</dbReference>
<dbReference type="PANTHER" id="PTHR42760:SF40">
    <property type="entry name" value="3-OXOACYL-[ACYL-CARRIER-PROTEIN] REDUCTASE, CHLOROPLASTIC"/>
    <property type="match status" value="1"/>
</dbReference>
<dbReference type="EMBL" id="JAUQOM010000004">
    <property type="protein sequence ID" value="MDO7835462.1"/>
    <property type="molecule type" value="Genomic_DNA"/>
</dbReference>
<name>A0ABT8ZMQ6_9SPHN</name>
<organism evidence="2 3">
    <name type="scientific">Sphingobium cyanobacteriorum</name>
    <dbReference type="NCBI Taxonomy" id="3063954"/>
    <lineage>
        <taxon>Bacteria</taxon>
        <taxon>Pseudomonadati</taxon>
        <taxon>Pseudomonadota</taxon>
        <taxon>Alphaproteobacteria</taxon>
        <taxon>Sphingomonadales</taxon>
        <taxon>Sphingomonadaceae</taxon>
        <taxon>Sphingobium</taxon>
    </lineage>
</organism>
<dbReference type="CDD" id="cd05233">
    <property type="entry name" value="SDR_c"/>
    <property type="match status" value="1"/>
</dbReference>
<keyword evidence="3" id="KW-1185">Reference proteome</keyword>